<accession>A0A9P8BY75</accession>
<dbReference type="AlphaFoldDB" id="A0A9P8BY75"/>
<protein>
    <submittedName>
        <fullName evidence="2">Uncharacterized protein</fullName>
    </submittedName>
</protein>
<feature type="compositionally biased region" description="Basic and acidic residues" evidence="1">
    <location>
        <begin position="56"/>
        <end position="68"/>
    </location>
</feature>
<proteinExistence type="predicted"/>
<comment type="caution">
    <text evidence="2">The sequence shown here is derived from an EMBL/GenBank/DDBJ whole genome shotgun (WGS) entry which is preliminary data.</text>
</comment>
<dbReference type="EMBL" id="JAHRHY010000005">
    <property type="protein sequence ID" value="KAG9069612.1"/>
    <property type="molecule type" value="Genomic_DNA"/>
</dbReference>
<evidence type="ECO:0000256" key="1">
    <source>
        <dbReference type="SAM" id="MobiDB-lite"/>
    </source>
</evidence>
<feature type="region of interest" description="Disordered" evidence="1">
    <location>
        <begin position="1"/>
        <end position="68"/>
    </location>
</feature>
<dbReference type="Proteomes" id="UP000707451">
    <property type="component" value="Unassembled WGS sequence"/>
</dbReference>
<sequence length="68" mass="7562">MSPSPMPMPTETVDSPPEVYTAGQEKTPFQACEDNDDEEDSSSADAGDENYLLLPDNRDHESEHYEKA</sequence>
<reference evidence="2" key="1">
    <citation type="submission" date="2021-06" db="EMBL/GenBank/DDBJ databases">
        <title>Genome Sequence of Mortierella hyaline Strain SCG-10, a Cold-Adapted, Nitrate-Reducing Fungus Isolated from Soil in Minnesota, USA.</title>
        <authorList>
            <person name="Aldossari N."/>
        </authorList>
    </citation>
    <scope>NUCLEOTIDE SEQUENCE</scope>
    <source>
        <strain evidence="2">SCG-10</strain>
    </source>
</reference>
<evidence type="ECO:0000313" key="2">
    <source>
        <dbReference type="EMBL" id="KAG9069612.1"/>
    </source>
</evidence>
<feature type="compositionally biased region" description="Acidic residues" evidence="1">
    <location>
        <begin position="33"/>
        <end position="48"/>
    </location>
</feature>
<name>A0A9P8BY75_9FUNG</name>
<keyword evidence="3" id="KW-1185">Reference proteome</keyword>
<organism evidence="2 3">
    <name type="scientific">Linnemannia hyalina</name>
    <dbReference type="NCBI Taxonomy" id="64524"/>
    <lineage>
        <taxon>Eukaryota</taxon>
        <taxon>Fungi</taxon>
        <taxon>Fungi incertae sedis</taxon>
        <taxon>Mucoromycota</taxon>
        <taxon>Mortierellomycotina</taxon>
        <taxon>Mortierellomycetes</taxon>
        <taxon>Mortierellales</taxon>
        <taxon>Mortierellaceae</taxon>
        <taxon>Linnemannia</taxon>
    </lineage>
</organism>
<evidence type="ECO:0000313" key="3">
    <source>
        <dbReference type="Proteomes" id="UP000707451"/>
    </source>
</evidence>
<gene>
    <name evidence="2" type="ORF">KI688_010516</name>
</gene>